<name>S7XVI5_SPRLO</name>
<dbReference type="InterPro" id="IPR003591">
    <property type="entry name" value="Leu-rich_rpt_typical-subtyp"/>
</dbReference>
<organism evidence="5 6">
    <name type="scientific">Spraguea lophii (strain 42_110)</name>
    <name type="common">Microsporidian parasite</name>
    <dbReference type="NCBI Taxonomy" id="1358809"/>
    <lineage>
        <taxon>Eukaryota</taxon>
        <taxon>Fungi</taxon>
        <taxon>Fungi incertae sedis</taxon>
        <taxon>Microsporidia</taxon>
        <taxon>Spragueidae</taxon>
        <taxon>Spraguea</taxon>
    </lineage>
</organism>
<feature type="domain" description="Disease resistance R13L4/SHOC-2-like LRR" evidence="4">
    <location>
        <begin position="61"/>
        <end position="162"/>
    </location>
</feature>
<keyword evidence="2" id="KW-0677">Repeat</keyword>
<keyword evidence="6" id="KW-1185">Reference proteome</keyword>
<dbReference type="InParanoid" id="S7XVI5"/>
<keyword evidence="1" id="KW-0433">Leucine-rich repeat</keyword>
<dbReference type="Pfam" id="PF00560">
    <property type="entry name" value="LRR_1"/>
    <property type="match status" value="1"/>
</dbReference>
<evidence type="ECO:0000256" key="1">
    <source>
        <dbReference type="ARBA" id="ARBA00022614"/>
    </source>
</evidence>
<gene>
    <name evidence="5" type="ORF">SLOPH_2648</name>
</gene>
<dbReference type="OrthoDB" id="676979at2759"/>
<reference evidence="6" key="1">
    <citation type="journal article" date="2013" name="PLoS Genet.">
        <title>The genome of Spraguea lophii and the basis of host-microsporidian interactions.</title>
        <authorList>
            <person name="Campbell S.E."/>
            <person name="Williams T.A."/>
            <person name="Yousuf A."/>
            <person name="Soanes D.M."/>
            <person name="Paszkiewicz K.H."/>
            <person name="Williams B.A.P."/>
        </authorList>
    </citation>
    <scope>NUCLEOTIDE SEQUENCE [LARGE SCALE GENOMIC DNA]</scope>
    <source>
        <strain evidence="6">42_110</strain>
    </source>
</reference>
<dbReference type="InterPro" id="IPR001611">
    <property type="entry name" value="Leu-rich_rpt"/>
</dbReference>
<dbReference type="SMART" id="SM00369">
    <property type="entry name" value="LRR_TYP"/>
    <property type="match status" value="8"/>
</dbReference>
<dbReference type="HOGENOM" id="CLU_016141_0_0_1"/>
<dbReference type="PROSITE" id="PS51450">
    <property type="entry name" value="LRR"/>
    <property type="match status" value="3"/>
</dbReference>
<evidence type="ECO:0000313" key="5">
    <source>
        <dbReference type="EMBL" id="EPR79898.1"/>
    </source>
</evidence>
<dbReference type="SMART" id="SM00365">
    <property type="entry name" value="LRR_SD22"/>
    <property type="match status" value="2"/>
</dbReference>
<accession>S7XVI5</accession>
<dbReference type="VEuPathDB" id="MicrosporidiaDB:SLOPH_2648"/>
<dbReference type="InterPro" id="IPR055414">
    <property type="entry name" value="LRR_R13L4/SHOC2-like"/>
</dbReference>
<dbReference type="Gene3D" id="3.80.10.10">
    <property type="entry name" value="Ribonuclease Inhibitor"/>
    <property type="match status" value="2"/>
</dbReference>
<dbReference type="Proteomes" id="UP000014978">
    <property type="component" value="Unassembled WGS sequence"/>
</dbReference>
<dbReference type="AlphaFoldDB" id="S7XVI5"/>
<proteinExistence type="predicted"/>
<feature type="signal peptide" evidence="3">
    <location>
        <begin position="1"/>
        <end position="18"/>
    </location>
</feature>
<keyword evidence="3" id="KW-0732">Signal</keyword>
<dbReference type="InterPro" id="IPR032675">
    <property type="entry name" value="LRR_dom_sf"/>
</dbReference>
<dbReference type="PANTHER" id="PTHR48051">
    <property type="match status" value="1"/>
</dbReference>
<protein>
    <submittedName>
        <fullName evidence="5">Leucine rich repeat protein</fullName>
    </submittedName>
</protein>
<evidence type="ECO:0000256" key="3">
    <source>
        <dbReference type="SAM" id="SignalP"/>
    </source>
</evidence>
<dbReference type="Pfam" id="PF23598">
    <property type="entry name" value="LRR_14"/>
    <property type="match status" value="1"/>
</dbReference>
<dbReference type="PANTHER" id="PTHR48051:SF1">
    <property type="entry name" value="RAS SUPPRESSOR PROTEIN 1"/>
    <property type="match status" value="1"/>
</dbReference>
<evidence type="ECO:0000313" key="6">
    <source>
        <dbReference type="Proteomes" id="UP000014978"/>
    </source>
</evidence>
<comment type="caution">
    <text evidence="5">The sequence shown here is derived from an EMBL/GenBank/DDBJ whole genome shotgun (WGS) entry which is preliminary data.</text>
</comment>
<dbReference type="EMBL" id="ATCN01000078">
    <property type="protein sequence ID" value="EPR79898.1"/>
    <property type="molecule type" value="Genomic_DNA"/>
</dbReference>
<feature type="chain" id="PRO_5004559558" evidence="3">
    <location>
        <begin position="19"/>
        <end position="816"/>
    </location>
</feature>
<dbReference type="STRING" id="1358809.S7XVI5"/>
<sequence>MLLIQLFIAISLSTNILIENFICTYKSNNLTEDQENRLFNFVSNLYIHGDIKLNISKVIINCKSYLPSEIKCIGYLGKIKKLSLRNSCLYKLPSTFKNLVDLEELSLSNNYFFELPEEIYCLKSLRVLDISDNYISVNSMNLDCLENLETVNISHNFYENIEESEVFNRNEIFFRISNMKNMKKLIFSKISLNILPEHINLFYIKYMDLSYNNISSIPNDLLCLINLGHLDLSYNNFTIFPYILGSLGNLVYLNISGNLLKDVKFEPGLFCSLKTLVLDSCGITNFYVCKNSLSNLSSLNISNKNLRNLFAQSFSPRFLKQIKMDYNVLDTFYIEDNWFYMNHVFIDVQTLDCIVSGLGKFENLIELNITLKENQKLYKDNFNFVMENLNLVKFTLKGSNMEEIPMQILFLKDLEFLDLSHNNIKKIRNDICPLQNLIYIDLSYNYIQLIPKVLLYMRNLRQLNLMCNKIKFLPKSLNGINLFLEINLEKNNISMIFDKNFLGIINISYKIAKNIKISPRGFHNIKGLAISDIYNLAKKSKYSWNLRKIKESKIYPLKKYKCYNDIVQKFAIFSSVIKNPDLFSKVNKIIEILCSKDIAIIQNDNYKISCIFKTLTRIYIYNILFVLEKVIIVDDKILGKTFNQLIEIFELSDQDAIMELSALYNNLLLLYEDFSTTERFLEHQIAFLKEFHLKEITSHDKFPRKLFKHWRSKLKEELGIYSNDSYYKSDSFLLNNREYILFQFFSVFSTERVINYIKNNITRNKKMFSMIINEIIQDRGDEMKNYFFYRETTNIEIYGINEKGAEYLLKKYNFIV</sequence>
<dbReference type="GO" id="GO:0005737">
    <property type="term" value="C:cytoplasm"/>
    <property type="evidence" value="ECO:0007669"/>
    <property type="project" value="TreeGrafter"/>
</dbReference>
<evidence type="ECO:0000256" key="2">
    <source>
        <dbReference type="ARBA" id="ARBA00022737"/>
    </source>
</evidence>
<dbReference type="Pfam" id="PF13855">
    <property type="entry name" value="LRR_8"/>
    <property type="match status" value="1"/>
</dbReference>
<evidence type="ECO:0000259" key="4">
    <source>
        <dbReference type="Pfam" id="PF23598"/>
    </source>
</evidence>
<dbReference type="InterPro" id="IPR050216">
    <property type="entry name" value="LRR_domain-containing"/>
</dbReference>
<dbReference type="SUPFAM" id="SSF52058">
    <property type="entry name" value="L domain-like"/>
    <property type="match status" value="2"/>
</dbReference>